<dbReference type="Pfam" id="PF24564">
    <property type="entry name" value="DUF7605"/>
    <property type="match status" value="1"/>
</dbReference>
<feature type="domain" description="DUF7605" evidence="3">
    <location>
        <begin position="762"/>
        <end position="850"/>
    </location>
</feature>
<feature type="domain" description="Dynamin N-terminal" evidence="2">
    <location>
        <begin position="272"/>
        <end position="507"/>
    </location>
</feature>
<sequence>MNSNSRNERLPQPESEIDKKINENAPMITIGAPSDHGSTDTEHQAPKPNSSKTEKTDRGPLSKGLSTQNKANPLVDLQSYKTSASLCKSKHTHTVDRMEPPPAMNSEEKFGSPNFKAEALHAQPKPAIANEAKSAFTFSMRMQDPPKNNAPQDTREGAQPSAGKPKLFSFNVTNTMPTTKQQSLTFQDPGLVSAFSDVPAEEYPKSNFFSSTFQTGLFLGLQLARESAGLMEQLLVHQGSYECALDSTQVNCQIKQMKRAGELNNFFNTETIAFLGSTLAGKSSVINSLLDFPRLATADDFGSAVTSIVTEYRQMKPSQSHRIQVEVEYLSGVAMKDHVNELLWSFRRAFLPDVAKDSLTAADLKEIKEAWSALESAFGNEKEFNRKFLSDKSEGAFEKIAEQLIKWTKTIPWPTDASDGKWVTYAETAEEFYTKTSLFMQNRIWPFTKIMRVYIDAPILRAGLVIADLPGLLDTSLAKVKAAQEYLSRCDRVFHVTDIRRALTNQLLETSLYSTAPHDASTSEGGSTKRWSRTAVICTMSDAIDEAGAERHLRSSGKVRMLEAMESIEDGIRKVETTKDSVLMTELQWKYINHFLLRQTGNLLVLLTLDRKKMLLIEARNRRVEDGLKRMYKSSQEEEDLNVFCVSNLFYGQYCSQRSVTTTHEKRTMSGIPALRKFCYSTLADSRLQEAKNFLLTTLPSALASIGLRSQSLEVGPSCSIKMILKKVDLKKKRILRYLERSKKNVQNFFQESVLKYAEIHHNDWQKAANQKGLEWLDLSWVDYQAFCRKNGRHLNLFNKPVDWNSELIEEMRLGLSGRWNGVERSLSAILPELHGFIENCFRELRFDLMGPGKAKALREKVQGRIENGTLFPNIMSAVSCGMKDASQKAFDELATKITDGVIAPIIGDIHSVYSTITLAKKPIDECEGKLKDMPSLEMLQLRCRYLDQRYKWIIKQIE</sequence>
<dbReference type="InterPro" id="IPR056024">
    <property type="entry name" value="DUF7605"/>
</dbReference>
<evidence type="ECO:0000313" key="5">
    <source>
        <dbReference type="Proteomes" id="UP001150904"/>
    </source>
</evidence>
<dbReference type="Gene3D" id="3.40.50.300">
    <property type="entry name" value="P-loop containing nucleotide triphosphate hydrolases"/>
    <property type="match status" value="1"/>
</dbReference>
<dbReference type="AlphaFoldDB" id="A0A9W9MAA3"/>
<keyword evidence="5" id="KW-1185">Reference proteome</keyword>
<dbReference type="PANTHER" id="PTHR36681:SF3">
    <property type="entry name" value="NUCLEAR GTPASE, GERMINAL CENTER-ASSOCIATED, TANDEM DUPLICATE 3"/>
    <property type="match status" value="1"/>
</dbReference>
<feature type="compositionally biased region" description="Basic and acidic residues" evidence="1">
    <location>
        <begin position="1"/>
        <end position="22"/>
    </location>
</feature>
<dbReference type="InterPro" id="IPR045063">
    <property type="entry name" value="Dynamin_N"/>
</dbReference>
<evidence type="ECO:0000256" key="1">
    <source>
        <dbReference type="SAM" id="MobiDB-lite"/>
    </source>
</evidence>
<dbReference type="InterPro" id="IPR027417">
    <property type="entry name" value="P-loop_NTPase"/>
</dbReference>
<dbReference type="SUPFAM" id="SSF52540">
    <property type="entry name" value="P-loop containing nucleoside triphosphate hydrolases"/>
    <property type="match status" value="1"/>
</dbReference>
<evidence type="ECO:0000313" key="4">
    <source>
        <dbReference type="EMBL" id="KAJ5195100.1"/>
    </source>
</evidence>
<comment type="caution">
    <text evidence="4">The sequence shown here is derived from an EMBL/GenBank/DDBJ whole genome shotgun (WGS) entry which is preliminary data.</text>
</comment>
<protein>
    <recommendedName>
        <fullName evidence="6">GED domain-containing protein</fullName>
    </recommendedName>
</protein>
<dbReference type="PANTHER" id="PTHR36681">
    <property type="entry name" value="NUCLEAR GTPASE, GERMINAL CENTER-ASSOCIATED, TANDEM DUPLICATE 3"/>
    <property type="match status" value="1"/>
</dbReference>
<dbReference type="EMBL" id="JAPQKR010000015">
    <property type="protein sequence ID" value="KAJ5195100.1"/>
    <property type="molecule type" value="Genomic_DNA"/>
</dbReference>
<feature type="region of interest" description="Disordered" evidence="1">
    <location>
        <begin position="141"/>
        <end position="166"/>
    </location>
</feature>
<evidence type="ECO:0000259" key="3">
    <source>
        <dbReference type="Pfam" id="PF24564"/>
    </source>
</evidence>
<proteinExistence type="predicted"/>
<evidence type="ECO:0008006" key="6">
    <source>
        <dbReference type="Google" id="ProtNLM"/>
    </source>
</evidence>
<gene>
    <name evidence="4" type="ORF">N7498_008538</name>
</gene>
<evidence type="ECO:0000259" key="2">
    <source>
        <dbReference type="Pfam" id="PF00350"/>
    </source>
</evidence>
<dbReference type="Proteomes" id="UP001150904">
    <property type="component" value="Unassembled WGS sequence"/>
</dbReference>
<name>A0A9W9MAA3_9EURO</name>
<dbReference type="GeneID" id="83182901"/>
<dbReference type="RefSeq" id="XP_058305588.1">
    <property type="nucleotide sequence ID" value="XM_058455600.1"/>
</dbReference>
<dbReference type="OrthoDB" id="3598281at2759"/>
<dbReference type="Pfam" id="PF00350">
    <property type="entry name" value="Dynamin_N"/>
    <property type="match status" value="1"/>
</dbReference>
<accession>A0A9W9MAA3</accession>
<reference evidence="4" key="1">
    <citation type="submission" date="2022-12" db="EMBL/GenBank/DDBJ databases">
        <authorList>
            <person name="Petersen C."/>
        </authorList>
    </citation>
    <scope>NUCLEOTIDE SEQUENCE</scope>
    <source>
        <strain evidence="4">IBT 15544</strain>
    </source>
</reference>
<feature type="region of interest" description="Disordered" evidence="1">
    <location>
        <begin position="1"/>
        <end position="110"/>
    </location>
</feature>
<organism evidence="4 5">
    <name type="scientific">Penicillium cinerascens</name>
    <dbReference type="NCBI Taxonomy" id="70096"/>
    <lineage>
        <taxon>Eukaryota</taxon>
        <taxon>Fungi</taxon>
        <taxon>Dikarya</taxon>
        <taxon>Ascomycota</taxon>
        <taxon>Pezizomycotina</taxon>
        <taxon>Eurotiomycetes</taxon>
        <taxon>Eurotiomycetidae</taxon>
        <taxon>Eurotiales</taxon>
        <taxon>Aspergillaceae</taxon>
        <taxon>Penicillium</taxon>
    </lineage>
</organism>
<reference evidence="4" key="2">
    <citation type="journal article" date="2023" name="IMA Fungus">
        <title>Comparative genomic study of the Penicillium genus elucidates a diverse pangenome and 15 lateral gene transfer events.</title>
        <authorList>
            <person name="Petersen C."/>
            <person name="Sorensen T."/>
            <person name="Nielsen M.R."/>
            <person name="Sondergaard T.E."/>
            <person name="Sorensen J.L."/>
            <person name="Fitzpatrick D.A."/>
            <person name="Frisvad J.C."/>
            <person name="Nielsen K.L."/>
        </authorList>
    </citation>
    <scope>NUCLEOTIDE SEQUENCE</scope>
    <source>
        <strain evidence="4">IBT 15544</strain>
    </source>
</reference>